<comment type="caution">
    <text evidence="3">The sequence shown here is derived from an EMBL/GenBank/DDBJ whole genome shotgun (WGS) entry which is preliminary data.</text>
</comment>
<organism evidence="3 4">
    <name type="scientific">Paraburkholderia agricolaris</name>
    <dbReference type="NCBI Taxonomy" id="2152888"/>
    <lineage>
        <taxon>Bacteria</taxon>
        <taxon>Pseudomonadati</taxon>
        <taxon>Pseudomonadota</taxon>
        <taxon>Betaproteobacteria</taxon>
        <taxon>Burkholderiales</taxon>
        <taxon>Burkholderiaceae</taxon>
        <taxon>Paraburkholderia</taxon>
    </lineage>
</organism>
<reference evidence="3 4" key="1">
    <citation type="journal article" date="2024" name="Chem. Sci.">
        <title>Discovery of megapolipeptins by genome mining of a Burkholderiales bacteria collection.</title>
        <authorList>
            <person name="Paulo B.S."/>
            <person name="Recchia M.J.J."/>
            <person name="Lee S."/>
            <person name="Fergusson C.H."/>
            <person name="Romanowski S.B."/>
            <person name="Hernandez A."/>
            <person name="Krull N."/>
            <person name="Liu D.Y."/>
            <person name="Cavanagh H."/>
            <person name="Bos A."/>
            <person name="Gray C.A."/>
            <person name="Murphy B.T."/>
            <person name="Linington R.G."/>
            <person name="Eustaquio A.S."/>
        </authorList>
    </citation>
    <scope>NUCLEOTIDE SEQUENCE [LARGE SCALE GENOMIC DNA]</scope>
    <source>
        <strain evidence="3 4">RL16-012-BIC-B</strain>
    </source>
</reference>
<gene>
    <name evidence="3" type="ORF">PQR66_24285</name>
</gene>
<evidence type="ECO:0000256" key="1">
    <source>
        <dbReference type="SAM" id="MobiDB-lite"/>
    </source>
</evidence>
<sequence length="240" mass="26655">MPAAENIIKGHCPECGAGKNADIVAAYEHKWQDDEHPIWGQVDYRILKCRGCDSIYLQRAEVFSENMHQFYDAAGQPQEEYIVDYSYWPSPLKRDRPSWFDELFAVDNSLHSILTEVYSGLDGDLAVLSATGMRTAFDRATRLLGVDPAKTFQQKLDDLLAAGKVGAAEKDTLAVLADAGGAAAHRGWKPQPKQLATMMDIVEAFCHRNFVLDGQVGKLKPQIPPKQKRRPNEGDALPAE</sequence>
<proteinExistence type="predicted"/>
<dbReference type="InterPro" id="IPR025285">
    <property type="entry name" value="DUF4145"/>
</dbReference>
<feature type="region of interest" description="Disordered" evidence="1">
    <location>
        <begin position="217"/>
        <end position="240"/>
    </location>
</feature>
<dbReference type="EMBL" id="JAQQFN010000020">
    <property type="protein sequence ID" value="MFL9886181.1"/>
    <property type="molecule type" value="Genomic_DNA"/>
</dbReference>
<dbReference type="RefSeq" id="WP_408330137.1">
    <property type="nucleotide sequence ID" value="NZ_JAQQFH010000013.1"/>
</dbReference>
<dbReference type="Pfam" id="PF13643">
    <property type="entry name" value="DUF4145"/>
    <property type="match status" value="1"/>
</dbReference>
<name>A0ABW8ZT53_9BURK</name>
<dbReference type="Proteomes" id="UP001629249">
    <property type="component" value="Unassembled WGS sequence"/>
</dbReference>
<evidence type="ECO:0000313" key="4">
    <source>
        <dbReference type="Proteomes" id="UP001629249"/>
    </source>
</evidence>
<evidence type="ECO:0000313" key="3">
    <source>
        <dbReference type="EMBL" id="MFL9886181.1"/>
    </source>
</evidence>
<keyword evidence="4" id="KW-1185">Reference proteome</keyword>
<feature type="domain" description="DUF4145" evidence="2">
    <location>
        <begin position="116"/>
        <end position="203"/>
    </location>
</feature>
<evidence type="ECO:0000259" key="2">
    <source>
        <dbReference type="Pfam" id="PF13643"/>
    </source>
</evidence>
<protein>
    <submittedName>
        <fullName evidence="3">DUF4145 domain-containing protein</fullName>
    </submittedName>
</protein>
<accession>A0ABW8ZT53</accession>